<comment type="caution">
    <text evidence="10">The sequence shown here is derived from an EMBL/GenBank/DDBJ whole genome shotgun (WGS) entry which is preliminary data.</text>
</comment>
<sequence>MMGTSGSGKSTLAMGLARQLGATFLEGDDFHSAENRAAMTAGTPLTDEMRWPWLDELGAAVRGARETGDVVFSCSALKRIYRDRLQQVAGPFEIVFLTSPREIIAQRMAEREHFMPGDLLDSQLAALEPPTPDEGAFVLDVSGGHDDTLRQLVDEVTPRLHGAFQKTRSG</sequence>
<organism evidence="10 11">
    <name type="scientific">Allosediminivita pacifica</name>
    <dbReference type="NCBI Taxonomy" id="1267769"/>
    <lineage>
        <taxon>Bacteria</taxon>
        <taxon>Pseudomonadati</taxon>
        <taxon>Pseudomonadota</taxon>
        <taxon>Alphaproteobacteria</taxon>
        <taxon>Rhodobacterales</taxon>
        <taxon>Paracoccaceae</taxon>
        <taxon>Allosediminivita</taxon>
    </lineage>
</organism>
<dbReference type="GO" id="GO:0005975">
    <property type="term" value="P:carbohydrate metabolic process"/>
    <property type="evidence" value="ECO:0007669"/>
    <property type="project" value="InterPro"/>
</dbReference>
<dbReference type="CDD" id="cd02021">
    <property type="entry name" value="GntK"/>
    <property type="match status" value="1"/>
</dbReference>
<dbReference type="GO" id="GO:0046316">
    <property type="term" value="F:gluconokinase activity"/>
    <property type="evidence" value="ECO:0007669"/>
    <property type="project" value="UniProtKB-EC"/>
</dbReference>
<dbReference type="EMBL" id="QBKN01000015">
    <property type="protein sequence ID" value="PTX46656.1"/>
    <property type="molecule type" value="Genomic_DNA"/>
</dbReference>
<dbReference type="Gene3D" id="3.40.50.300">
    <property type="entry name" value="P-loop containing nucleotide triphosphate hydrolases"/>
    <property type="match status" value="1"/>
</dbReference>
<dbReference type="Pfam" id="PF13671">
    <property type="entry name" value="AAA_33"/>
    <property type="match status" value="1"/>
</dbReference>
<evidence type="ECO:0000256" key="1">
    <source>
        <dbReference type="ARBA" id="ARBA00004761"/>
    </source>
</evidence>
<keyword evidence="5 9" id="KW-0547">Nucleotide-binding</keyword>
<evidence type="ECO:0000256" key="9">
    <source>
        <dbReference type="RuleBase" id="RU363066"/>
    </source>
</evidence>
<evidence type="ECO:0000256" key="8">
    <source>
        <dbReference type="ARBA" id="ARBA00048090"/>
    </source>
</evidence>
<dbReference type="AlphaFoldDB" id="A0A2T6ASC7"/>
<evidence type="ECO:0000313" key="10">
    <source>
        <dbReference type="EMBL" id="PTX46656.1"/>
    </source>
</evidence>
<dbReference type="GO" id="GO:0005737">
    <property type="term" value="C:cytoplasm"/>
    <property type="evidence" value="ECO:0007669"/>
    <property type="project" value="TreeGrafter"/>
</dbReference>
<evidence type="ECO:0000256" key="5">
    <source>
        <dbReference type="ARBA" id="ARBA00022741"/>
    </source>
</evidence>
<keyword evidence="7 9" id="KW-0067">ATP-binding</keyword>
<evidence type="ECO:0000256" key="4">
    <source>
        <dbReference type="ARBA" id="ARBA00022679"/>
    </source>
</evidence>
<proteinExistence type="inferred from homology"/>
<comment type="pathway">
    <text evidence="1">Carbohydrate acid metabolism.</text>
</comment>
<dbReference type="EC" id="2.7.1.12" evidence="3 9"/>
<evidence type="ECO:0000256" key="6">
    <source>
        <dbReference type="ARBA" id="ARBA00022777"/>
    </source>
</evidence>
<comment type="similarity">
    <text evidence="2 9">Belongs to the gluconokinase GntK/GntV family.</text>
</comment>
<comment type="catalytic activity">
    <reaction evidence="8 9">
        <text>D-gluconate + ATP = 6-phospho-D-gluconate + ADP + H(+)</text>
        <dbReference type="Rhea" id="RHEA:19433"/>
        <dbReference type="ChEBI" id="CHEBI:15378"/>
        <dbReference type="ChEBI" id="CHEBI:18391"/>
        <dbReference type="ChEBI" id="CHEBI:30616"/>
        <dbReference type="ChEBI" id="CHEBI:58759"/>
        <dbReference type="ChEBI" id="CHEBI:456216"/>
        <dbReference type="EC" id="2.7.1.12"/>
    </reaction>
</comment>
<protein>
    <recommendedName>
        <fullName evidence="3 9">Gluconokinase</fullName>
        <ecNumber evidence="3 9">2.7.1.12</ecNumber>
    </recommendedName>
</protein>
<keyword evidence="11" id="KW-1185">Reference proteome</keyword>
<name>A0A2T6ASC7_9RHOB</name>
<dbReference type="GO" id="GO:0005524">
    <property type="term" value="F:ATP binding"/>
    <property type="evidence" value="ECO:0007669"/>
    <property type="project" value="UniProtKB-KW"/>
</dbReference>
<dbReference type="RefSeq" id="WP_244641078.1">
    <property type="nucleotide sequence ID" value="NZ_BMEZ01000016.1"/>
</dbReference>
<dbReference type="SUPFAM" id="SSF52540">
    <property type="entry name" value="P-loop containing nucleoside triphosphate hydrolases"/>
    <property type="match status" value="1"/>
</dbReference>
<reference evidence="10 11" key="1">
    <citation type="submission" date="2018-04" db="EMBL/GenBank/DDBJ databases">
        <title>Genomic Encyclopedia of Archaeal and Bacterial Type Strains, Phase II (KMG-II): from individual species to whole genera.</title>
        <authorList>
            <person name="Goeker M."/>
        </authorList>
    </citation>
    <scope>NUCLEOTIDE SEQUENCE [LARGE SCALE GENOMIC DNA]</scope>
    <source>
        <strain evidence="10 11">DSM 29329</strain>
    </source>
</reference>
<evidence type="ECO:0000313" key="11">
    <source>
        <dbReference type="Proteomes" id="UP000244069"/>
    </source>
</evidence>
<accession>A0A2T6ASC7</accession>
<dbReference type="InterPro" id="IPR006001">
    <property type="entry name" value="Therm_gnt_kin"/>
</dbReference>
<evidence type="ECO:0000256" key="3">
    <source>
        <dbReference type="ARBA" id="ARBA00012054"/>
    </source>
</evidence>
<dbReference type="InterPro" id="IPR027417">
    <property type="entry name" value="P-loop_NTPase"/>
</dbReference>
<dbReference type="PANTHER" id="PTHR43442:SF3">
    <property type="entry name" value="GLUCONOKINASE-RELATED"/>
    <property type="match status" value="1"/>
</dbReference>
<evidence type="ECO:0000256" key="7">
    <source>
        <dbReference type="ARBA" id="ARBA00022840"/>
    </source>
</evidence>
<dbReference type="PANTHER" id="PTHR43442">
    <property type="entry name" value="GLUCONOKINASE-RELATED"/>
    <property type="match status" value="1"/>
</dbReference>
<dbReference type="NCBIfam" id="TIGR01313">
    <property type="entry name" value="therm_gnt_kin"/>
    <property type="match status" value="1"/>
</dbReference>
<evidence type="ECO:0000256" key="2">
    <source>
        <dbReference type="ARBA" id="ARBA00008420"/>
    </source>
</evidence>
<keyword evidence="4 9" id="KW-0808">Transferase</keyword>
<dbReference type="Proteomes" id="UP000244069">
    <property type="component" value="Unassembled WGS sequence"/>
</dbReference>
<gene>
    <name evidence="10" type="ORF">C8N44_11523</name>
</gene>
<keyword evidence="6 9" id="KW-0418">Kinase</keyword>